<evidence type="ECO:0000256" key="1">
    <source>
        <dbReference type="SAM" id="Coils"/>
    </source>
</evidence>
<evidence type="ECO:0000313" key="3">
    <source>
        <dbReference type="Proteomes" id="UP000460412"/>
    </source>
</evidence>
<feature type="coiled-coil region" evidence="1">
    <location>
        <begin position="1"/>
        <end position="35"/>
    </location>
</feature>
<proteinExistence type="predicted"/>
<gene>
    <name evidence="2" type="ORF">GN277_17975</name>
</gene>
<dbReference type="EMBL" id="WUQX01000001">
    <property type="protein sequence ID" value="MXP77194.1"/>
    <property type="molecule type" value="Genomic_DNA"/>
</dbReference>
<keyword evidence="1" id="KW-0175">Coiled coil</keyword>
<comment type="caution">
    <text evidence="2">The sequence shown here is derived from an EMBL/GenBank/DDBJ whole genome shotgun (WGS) entry which is preliminary data.</text>
</comment>
<sequence length="99" mass="11677">MNKTMEAIQEWKRIKEEAENNISKLNLKAIEYLTENEEECKTTNKKGKEILQYIGNICKATLSEMERETVDKEEVKKLLSKEDYQKVSKVSRFKMLKVS</sequence>
<dbReference type="Proteomes" id="UP000460412">
    <property type="component" value="Unassembled WGS sequence"/>
</dbReference>
<accession>A0A7X3MIS9</accession>
<name>A0A7X3MIS9_9FIRM</name>
<keyword evidence="3" id="KW-1185">Reference proteome</keyword>
<reference evidence="2 3" key="1">
    <citation type="submission" date="2019-12" db="EMBL/GenBank/DDBJ databases">
        <title>Sporaefaciens musculi gen. nov., sp. nov., a novel bacterium isolated from the caecum of an obese mouse.</title>
        <authorList>
            <person name="Rasmussen T.S."/>
            <person name="Streidl T."/>
            <person name="Hitch T.C.A."/>
            <person name="Wortmann E."/>
            <person name="Deptula P."/>
            <person name="Hansen M."/>
            <person name="Nielsen D.S."/>
            <person name="Clavel T."/>
            <person name="Vogensen F.K."/>
        </authorList>
    </citation>
    <scope>NUCLEOTIDE SEQUENCE [LARGE SCALE GENOMIC DNA]</scope>
    <source>
        <strain evidence="2 3">WCA-9-b2</strain>
    </source>
</reference>
<protein>
    <submittedName>
        <fullName evidence="2">Uncharacterized protein</fullName>
    </submittedName>
</protein>
<dbReference type="RefSeq" id="WP_159752316.1">
    <property type="nucleotide sequence ID" value="NZ_WUQX01000001.1"/>
</dbReference>
<dbReference type="AlphaFoldDB" id="A0A7X3MIS9"/>
<organism evidence="2 3">
    <name type="scientific">Sporofaciens musculi</name>
    <dbReference type="NCBI Taxonomy" id="2681861"/>
    <lineage>
        <taxon>Bacteria</taxon>
        <taxon>Bacillati</taxon>
        <taxon>Bacillota</taxon>
        <taxon>Clostridia</taxon>
        <taxon>Lachnospirales</taxon>
        <taxon>Lachnospiraceae</taxon>
        <taxon>Sporofaciens</taxon>
    </lineage>
</organism>
<evidence type="ECO:0000313" key="2">
    <source>
        <dbReference type="EMBL" id="MXP77194.1"/>
    </source>
</evidence>